<dbReference type="InterPro" id="IPR036638">
    <property type="entry name" value="HLH_DNA-bd_sf"/>
</dbReference>
<evidence type="ECO:0000313" key="2">
    <source>
        <dbReference type="Proteomes" id="UP000035642"/>
    </source>
</evidence>
<dbReference type="GO" id="GO:0045944">
    <property type="term" value="P:positive regulation of transcription by RNA polymerase II"/>
    <property type="evidence" value="ECO:0007669"/>
    <property type="project" value="TreeGrafter"/>
</dbReference>
<accession>A0A0K0DCH3</accession>
<dbReference type="AlphaFoldDB" id="A0A0K0DCH3"/>
<dbReference type="SUPFAM" id="SSF47459">
    <property type="entry name" value="HLH, helix-loop-helix DNA-binding domain"/>
    <property type="match status" value="1"/>
</dbReference>
<sequence>MQLPFSGPFRYSCIDCDGQVKREKRKYRCRKRSPATIERARAVRRDKERNNKTVQTTRVQANARERRRMNNLNDALEHLRMLLPSVPDEPKMTKIETLRVAQGYITFLSSILADADGYRPPLEITPYMSSAYPSVWPAKNKQ</sequence>
<evidence type="ECO:0000313" key="3">
    <source>
        <dbReference type="WBParaSite" id="ACAC_0000826901-mRNA-1"/>
    </source>
</evidence>
<dbReference type="GO" id="GO:0061564">
    <property type="term" value="P:axon development"/>
    <property type="evidence" value="ECO:0007669"/>
    <property type="project" value="TreeGrafter"/>
</dbReference>
<dbReference type="SMART" id="SM00353">
    <property type="entry name" value="HLH"/>
    <property type="match status" value="1"/>
</dbReference>
<organism evidence="2 3">
    <name type="scientific">Angiostrongylus cantonensis</name>
    <name type="common">Rat lungworm</name>
    <dbReference type="NCBI Taxonomy" id="6313"/>
    <lineage>
        <taxon>Eukaryota</taxon>
        <taxon>Metazoa</taxon>
        <taxon>Ecdysozoa</taxon>
        <taxon>Nematoda</taxon>
        <taxon>Chromadorea</taxon>
        <taxon>Rhabditida</taxon>
        <taxon>Rhabditina</taxon>
        <taxon>Rhabditomorpha</taxon>
        <taxon>Strongyloidea</taxon>
        <taxon>Metastrongylidae</taxon>
        <taxon>Angiostrongylus</taxon>
    </lineage>
</organism>
<dbReference type="STRING" id="6313.A0A0K0DCH3"/>
<proteinExistence type="predicted"/>
<name>A0A0K0DCH3_ANGCA</name>
<dbReference type="InterPro" id="IPR050359">
    <property type="entry name" value="bHLH_transcription_factors"/>
</dbReference>
<dbReference type="GO" id="GO:0007423">
    <property type="term" value="P:sensory organ development"/>
    <property type="evidence" value="ECO:0007669"/>
    <property type="project" value="TreeGrafter"/>
</dbReference>
<keyword evidence="2" id="KW-1185">Reference proteome</keyword>
<dbReference type="GO" id="GO:0070888">
    <property type="term" value="F:E-box binding"/>
    <property type="evidence" value="ECO:0007669"/>
    <property type="project" value="TreeGrafter"/>
</dbReference>
<dbReference type="GO" id="GO:0005634">
    <property type="term" value="C:nucleus"/>
    <property type="evidence" value="ECO:0007669"/>
    <property type="project" value="TreeGrafter"/>
</dbReference>
<dbReference type="WBParaSite" id="ACAC_0000826901-mRNA-1">
    <property type="protein sequence ID" value="ACAC_0000826901-mRNA-1"/>
    <property type="gene ID" value="ACAC_0000826901"/>
</dbReference>
<dbReference type="InterPro" id="IPR011598">
    <property type="entry name" value="bHLH_dom"/>
</dbReference>
<protein>
    <submittedName>
        <fullName evidence="3">BHLH domain-containing protein</fullName>
    </submittedName>
</protein>
<dbReference type="GO" id="GO:0046983">
    <property type="term" value="F:protein dimerization activity"/>
    <property type="evidence" value="ECO:0007669"/>
    <property type="project" value="InterPro"/>
</dbReference>
<dbReference type="PANTHER" id="PTHR19290:SF163">
    <property type="entry name" value="BASIC HELIX-LOOP-HELIX NEURAL TRANSCRIPTION FACTOR TAP"/>
    <property type="match status" value="1"/>
</dbReference>
<dbReference type="PANTHER" id="PTHR19290">
    <property type="entry name" value="BASIC HELIX-LOOP-HELIX PROTEIN NEUROGENIN-RELATED"/>
    <property type="match status" value="1"/>
</dbReference>
<reference evidence="2" key="1">
    <citation type="submission" date="2012-09" db="EMBL/GenBank/DDBJ databases">
        <authorList>
            <person name="Martin A.A."/>
        </authorList>
    </citation>
    <scope>NUCLEOTIDE SEQUENCE</scope>
</reference>
<dbReference type="Pfam" id="PF00010">
    <property type="entry name" value="HLH"/>
    <property type="match status" value="1"/>
</dbReference>
<dbReference type="GO" id="GO:0000981">
    <property type="term" value="F:DNA-binding transcription factor activity, RNA polymerase II-specific"/>
    <property type="evidence" value="ECO:0007669"/>
    <property type="project" value="TreeGrafter"/>
</dbReference>
<dbReference type="PROSITE" id="PS50888">
    <property type="entry name" value="BHLH"/>
    <property type="match status" value="1"/>
</dbReference>
<dbReference type="Proteomes" id="UP000035642">
    <property type="component" value="Unassembled WGS sequence"/>
</dbReference>
<reference evidence="3" key="2">
    <citation type="submission" date="2017-02" db="UniProtKB">
        <authorList>
            <consortium name="WormBaseParasite"/>
        </authorList>
    </citation>
    <scope>IDENTIFICATION</scope>
</reference>
<evidence type="ECO:0000259" key="1">
    <source>
        <dbReference type="PROSITE" id="PS50888"/>
    </source>
</evidence>
<feature type="domain" description="BHLH" evidence="1">
    <location>
        <begin position="56"/>
        <end position="108"/>
    </location>
</feature>
<dbReference type="Gene3D" id="4.10.280.10">
    <property type="entry name" value="Helix-loop-helix DNA-binding domain"/>
    <property type="match status" value="1"/>
</dbReference>